<evidence type="ECO:0000313" key="2">
    <source>
        <dbReference type="EMBL" id="KAG2174601.1"/>
    </source>
</evidence>
<accession>A0A8H7PJW4</accession>
<dbReference type="Proteomes" id="UP000612746">
    <property type="component" value="Unassembled WGS sequence"/>
</dbReference>
<dbReference type="OrthoDB" id="2401093at2759"/>
<comment type="caution">
    <text evidence="2">The sequence shown here is derived from an EMBL/GenBank/DDBJ whole genome shotgun (WGS) entry which is preliminary data.</text>
</comment>
<evidence type="ECO:0000256" key="1">
    <source>
        <dbReference type="SAM" id="MobiDB-lite"/>
    </source>
</evidence>
<feature type="compositionally biased region" description="Low complexity" evidence="1">
    <location>
        <begin position="1"/>
        <end position="24"/>
    </location>
</feature>
<protein>
    <submittedName>
        <fullName evidence="2">Uncharacterized protein</fullName>
    </submittedName>
</protein>
<dbReference type="EMBL" id="JAEPRA010000016">
    <property type="protein sequence ID" value="KAG2174601.1"/>
    <property type="molecule type" value="Genomic_DNA"/>
</dbReference>
<sequence>MEEDSMPPALSPAISSLSSPSVSSCFDEFEMSGQESTETDDTNMMEPLHRFVVTEDTRRSPLPVRVVEWDPDALDFVLFENEQDDFCLAEEDMALDRRLVSLGCPDNSSTS</sequence>
<feature type="region of interest" description="Disordered" evidence="1">
    <location>
        <begin position="1"/>
        <end position="46"/>
    </location>
</feature>
<dbReference type="AlphaFoldDB" id="A0A8H7PJW4"/>
<name>A0A8H7PJW4_9FUNG</name>
<evidence type="ECO:0000313" key="3">
    <source>
        <dbReference type="Proteomes" id="UP000612746"/>
    </source>
</evidence>
<organism evidence="2 3">
    <name type="scientific">Umbelopsis vinacea</name>
    <dbReference type="NCBI Taxonomy" id="44442"/>
    <lineage>
        <taxon>Eukaryota</taxon>
        <taxon>Fungi</taxon>
        <taxon>Fungi incertae sedis</taxon>
        <taxon>Mucoromycota</taxon>
        <taxon>Mucoromycotina</taxon>
        <taxon>Umbelopsidomycetes</taxon>
        <taxon>Umbelopsidales</taxon>
        <taxon>Umbelopsidaceae</taxon>
        <taxon>Umbelopsis</taxon>
    </lineage>
</organism>
<keyword evidence="3" id="KW-1185">Reference proteome</keyword>
<gene>
    <name evidence="2" type="ORF">INT44_006864</name>
</gene>
<reference evidence="2" key="1">
    <citation type="submission" date="2020-12" db="EMBL/GenBank/DDBJ databases">
        <title>Metabolic potential, ecology and presence of endohyphal bacteria is reflected in genomic diversity of Mucoromycotina.</title>
        <authorList>
            <person name="Muszewska A."/>
            <person name="Okrasinska A."/>
            <person name="Steczkiewicz K."/>
            <person name="Drgas O."/>
            <person name="Orlowska M."/>
            <person name="Perlinska-Lenart U."/>
            <person name="Aleksandrzak-Piekarczyk T."/>
            <person name="Szatraj K."/>
            <person name="Zielenkiewicz U."/>
            <person name="Pilsyk S."/>
            <person name="Malc E."/>
            <person name="Mieczkowski P."/>
            <person name="Kruszewska J.S."/>
            <person name="Biernat P."/>
            <person name="Pawlowska J."/>
        </authorList>
    </citation>
    <scope>NUCLEOTIDE SEQUENCE</scope>
    <source>
        <strain evidence="2">WA0000051536</strain>
    </source>
</reference>
<proteinExistence type="predicted"/>